<dbReference type="GO" id="GO:0016829">
    <property type="term" value="F:lyase activity"/>
    <property type="evidence" value="ECO:0007669"/>
    <property type="project" value="UniProtKB-KW"/>
</dbReference>
<keyword evidence="1" id="KW-0812">Transmembrane</keyword>
<dbReference type="Proteomes" id="UP000542210">
    <property type="component" value="Unassembled WGS sequence"/>
</dbReference>
<feature type="transmembrane region" description="Helical" evidence="1">
    <location>
        <begin position="44"/>
        <end position="66"/>
    </location>
</feature>
<protein>
    <submittedName>
        <fullName evidence="2">Streptogramin lyase</fullName>
    </submittedName>
</protein>
<keyword evidence="2" id="KW-0456">Lyase</keyword>
<dbReference type="AlphaFoldDB" id="A0A7W7G9M8"/>
<keyword evidence="1" id="KW-0472">Membrane</keyword>
<reference evidence="2 3" key="1">
    <citation type="submission" date="2020-08" db="EMBL/GenBank/DDBJ databases">
        <title>Sequencing the genomes of 1000 actinobacteria strains.</title>
        <authorList>
            <person name="Klenk H.-P."/>
        </authorList>
    </citation>
    <scope>NUCLEOTIDE SEQUENCE [LARGE SCALE GENOMIC DNA]</scope>
    <source>
        <strain evidence="2 3">DSM 45784</strain>
    </source>
</reference>
<keyword evidence="3" id="KW-1185">Reference proteome</keyword>
<evidence type="ECO:0000313" key="3">
    <source>
        <dbReference type="Proteomes" id="UP000542210"/>
    </source>
</evidence>
<organism evidence="2 3">
    <name type="scientific">Sphaerisporangium siamense</name>
    <dbReference type="NCBI Taxonomy" id="795645"/>
    <lineage>
        <taxon>Bacteria</taxon>
        <taxon>Bacillati</taxon>
        <taxon>Actinomycetota</taxon>
        <taxon>Actinomycetes</taxon>
        <taxon>Streptosporangiales</taxon>
        <taxon>Streptosporangiaceae</taxon>
        <taxon>Sphaerisporangium</taxon>
    </lineage>
</organism>
<name>A0A7W7G9M8_9ACTN</name>
<dbReference type="RefSeq" id="WP_203959500.1">
    <property type="nucleotide sequence ID" value="NZ_BOOV01000050.1"/>
</dbReference>
<keyword evidence="1" id="KW-1133">Transmembrane helix</keyword>
<evidence type="ECO:0000256" key="1">
    <source>
        <dbReference type="SAM" id="Phobius"/>
    </source>
</evidence>
<gene>
    <name evidence="2" type="ORF">BJ982_002233</name>
</gene>
<comment type="caution">
    <text evidence="2">The sequence shown here is derived from an EMBL/GenBank/DDBJ whole genome shotgun (WGS) entry which is preliminary data.</text>
</comment>
<dbReference type="EMBL" id="JACHND010000001">
    <property type="protein sequence ID" value="MBB4700689.1"/>
    <property type="molecule type" value="Genomic_DNA"/>
</dbReference>
<accession>A0A7W7G9M8</accession>
<sequence length="102" mass="10348">MRRHDPRVEEHLDEDGGSPVVFGVGGRITCAVNHERSPMKIIRMVCASVAAAAALAIVGTALAPAAGAATAIEYGLIAAAPSYDGIQGSGVSPNNDGVIHTQ</sequence>
<evidence type="ECO:0000313" key="2">
    <source>
        <dbReference type="EMBL" id="MBB4700689.1"/>
    </source>
</evidence>
<proteinExistence type="predicted"/>